<dbReference type="EMBL" id="CP001349">
    <property type="protein sequence ID" value="ACL56019.1"/>
    <property type="molecule type" value="Genomic_DNA"/>
</dbReference>
<proteinExistence type="inferred from homology"/>
<dbReference type="Proteomes" id="UP000008207">
    <property type="component" value="Chromosome"/>
</dbReference>
<reference evidence="9 10" key="1">
    <citation type="submission" date="2009-01" db="EMBL/GenBank/DDBJ databases">
        <title>Complete sequence of chromosome of Methylobacterium nodulans ORS 2060.</title>
        <authorList>
            <consortium name="US DOE Joint Genome Institute"/>
            <person name="Lucas S."/>
            <person name="Copeland A."/>
            <person name="Lapidus A."/>
            <person name="Glavina del Rio T."/>
            <person name="Dalin E."/>
            <person name="Tice H."/>
            <person name="Bruce D."/>
            <person name="Goodwin L."/>
            <person name="Pitluck S."/>
            <person name="Sims D."/>
            <person name="Brettin T."/>
            <person name="Detter J.C."/>
            <person name="Han C."/>
            <person name="Larimer F."/>
            <person name="Land M."/>
            <person name="Hauser L."/>
            <person name="Kyrpides N."/>
            <person name="Ivanova N."/>
            <person name="Marx C.J."/>
            <person name="Richardson P."/>
        </authorList>
    </citation>
    <scope>NUCLEOTIDE SEQUENCE [LARGE SCALE GENOMIC DNA]</scope>
    <source>
        <strain evidence="10">LMG 21967 / CNCM I-2342 / ORS 2060</strain>
    </source>
</reference>
<dbReference type="RefSeq" id="WP_015927717.1">
    <property type="nucleotide sequence ID" value="NC_011894.1"/>
</dbReference>
<dbReference type="GO" id="GO:0008800">
    <property type="term" value="F:beta-lactamase activity"/>
    <property type="evidence" value="ECO:0007669"/>
    <property type="project" value="UniProtKB-UniRule"/>
</dbReference>
<dbReference type="Pfam" id="PF13354">
    <property type="entry name" value="Beta-lactamase2"/>
    <property type="match status" value="1"/>
</dbReference>
<dbReference type="HOGENOM" id="CLU_031960_6_0_5"/>
<feature type="signal peptide" evidence="7">
    <location>
        <begin position="1"/>
        <end position="22"/>
    </location>
</feature>
<keyword evidence="4 6" id="KW-0378">Hydrolase</keyword>
<sequence>MPSLTRRAALIGSLLLSCAARAAEGPEEAIARLAALERQDGGRLGLTVRDTGTGRVLSYRADERFPLCSTFKAVAAAAILARVDRGEESLERRMTYGPEDLDTYAPVTGRRVAEGGISLGDACAAAVIWSDNTAGNLMLQALGGPEGVTAFARAQGDTVTRLDRTEPTLNTAIPGDPRDTTSPAAVTGLLERVLLGPALMADSRARLLGWMTESPTGTKRLRAGLPPGWTVADKTGTGENGTANVVALVRRPAGAPLLASVYLTQSPSAPEARNGLHAEVGRLIARTFPS</sequence>
<evidence type="ECO:0000313" key="10">
    <source>
        <dbReference type="Proteomes" id="UP000008207"/>
    </source>
</evidence>
<evidence type="ECO:0000256" key="7">
    <source>
        <dbReference type="SAM" id="SignalP"/>
    </source>
</evidence>
<evidence type="ECO:0000256" key="5">
    <source>
        <dbReference type="ARBA" id="ARBA00023251"/>
    </source>
</evidence>
<evidence type="ECO:0000313" key="9">
    <source>
        <dbReference type="EMBL" id="ACL56019.1"/>
    </source>
</evidence>
<dbReference type="PRINTS" id="PR00118">
    <property type="entry name" value="BLACTAMASEA"/>
</dbReference>
<dbReference type="KEGG" id="mno:Mnod_1011"/>
<dbReference type="NCBIfam" id="NF033103">
    <property type="entry name" value="bla_class_A"/>
    <property type="match status" value="1"/>
</dbReference>
<accession>B8IHY1</accession>
<dbReference type="InterPro" id="IPR012338">
    <property type="entry name" value="Beta-lactam/transpept-like"/>
</dbReference>
<feature type="chain" id="PRO_5002874562" description="Beta-lactamase" evidence="7">
    <location>
        <begin position="23"/>
        <end position="290"/>
    </location>
</feature>
<dbReference type="PROSITE" id="PS51257">
    <property type="entry name" value="PROKAR_LIPOPROTEIN"/>
    <property type="match status" value="1"/>
</dbReference>
<dbReference type="Gene3D" id="3.40.710.10">
    <property type="entry name" value="DD-peptidase/beta-lactamase superfamily"/>
    <property type="match status" value="1"/>
</dbReference>
<dbReference type="InterPro" id="IPR045155">
    <property type="entry name" value="Beta-lactam_cat"/>
</dbReference>
<evidence type="ECO:0000256" key="3">
    <source>
        <dbReference type="ARBA" id="ARBA00012865"/>
    </source>
</evidence>
<dbReference type="STRING" id="460265.Mnod_1011"/>
<gene>
    <name evidence="9" type="ordered locus">Mnod_1011</name>
</gene>
<dbReference type="EC" id="3.5.2.6" evidence="3 6"/>
<keyword evidence="5 6" id="KW-0046">Antibiotic resistance</keyword>
<dbReference type="InterPro" id="IPR000871">
    <property type="entry name" value="Beta-lactam_class-A"/>
</dbReference>
<name>B8IHY1_METNO</name>
<dbReference type="SUPFAM" id="SSF56601">
    <property type="entry name" value="beta-lactamase/transpeptidase-like"/>
    <property type="match status" value="1"/>
</dbReference>
<organism evidence="9 10">
    <name type="scientific">Methylobacterium nodulans (strain LMG 21967 / CNCM I-2342 / ORS 2060)</name>
    <dbReference type="NCBI Taxonomy" id="460265"/>
    <lineage>
        <taxon>Bacteria</taxon>
        <taxon>Pseudomonadati</taxon>
        <taxon>Pseudomonadota</taxon>
        <taxon>Alphaproteobacteria</taxon>
        <taxon>Hyphomicrobiales</taxon>
        <taxon>Methylobacteriaceae</taxon>
        <taxon>Methylobacterium</taxon>
    </lineage>
</organism>
<keyword evidence="10" id="KW-1185">Reference proteome</keyword>
<comment type="catalytic activity">
    <reaction evidence="1 6">
        <text>a beta-lactam + H2O = a substituted beta-amino acid</text>
        <dbReference type="Rhea" id="RHEA:20401"/>
        <dbReference type="ChEBI" id="CHEBI:15377"/>
        <dbReference type="ChEBI" id="CHEBI:35627"/>
        <dbReference type="ChEBI" id="CHEBI:140347"/>
        <dbReference type="EC" id="3.5.2.6"/>
    </reaction>
</comment>
<evidence type="ECO:0000256" key="6">
    <source>
        <dbReference type="RuleBase" id="RU361140"/>
    </source>
</evidence>
<dbReference type="OrthoDB" id="9784149at2"/>
<evidence type="ECO:0000256" key="2">
    <source>
        <dbReference type="ARBA" id="ARBA00009009"/>
    </source>
</evidence>
<dbReference type="GO" id="GO:0030655">
    <property type="term" value="P:beta-lactam antibiotic catabolic process"/>
    <property type="evidence" value="ECO:0007669"/>
    <property type="project" value="InterPro"/>
</dbReference>
<evidence type="ECO:0000256" key="1">
    <source>
        <dbReference type="ARBA" id="ARBA00001526"/>
    </source>
</evidence>
<dbReference type="PROSITE" id="PS00146">
    <property type="entry name" value="BETA_LACTAMASE_A"/>
    <property type="match status" value="1"/>
</dbReference>
<dbReference type="AlphaFoldDB" id="B8IHY1"/>
<evidence type="ECO:0000259" key="8">
    <source>
        <dbReference type="Pfam" id="PF13354"/>
    </source>
</evidence>
<dbReference type="InterPro" id="IPR023650">
    <property type="entry name" value="Beta-lactam_class-A_AS"/>
</dbReference>
<feature type="domain" description="Beta-lactamase class A catalytic" evidence="8">
    <location>
        <begin position="45"/>
        <end position="262"/>
    </location>
</feature>
<dbReference type="eggNOG" id="COG2367">
    <property type="taxonomic scope" value="Bacteria"/>
</dbReference>
<evidence type="ECO:0000256" key="4">
    <source>
        <dbReference type="ARBA" id="ARBA00022801"/>
    </source>
</evidence>
<dbReference type="PANTHER" id="PTHR35333:SF3">
    <property type="entry name" value="BETA-LACTAMASE-TYPE TRANSPEPTIDASE FOLD CONTAINING PROTEIN"/>
    <property type="match status" value="1"/>
</dbReference>
<keyword evidence="7" id="KW-0732">Signal</keyword>
<dbReference type="GO" id="GO:0046677">
    <property type="term" value="P:response to antibiotic"/>
    <property type="evidence" value="ECO:0007669"/>
    <property type="project" value="UniProtKB-UniRule"/>
</dbReference>
<protein>
    <recommendedName>
        <fullName evidence="3 6">Beta-lactamase</fullName>
        <ecNumber evidence="3 6">3.5.2.6</ecNumber>
    </recommendedName>
</protein>
<comment type="similarity">
    <text evidence="2 6">Belongs to the class-A beta-lactamase family.</text>
</comment>
<dbReference type="PANTHER" id="PTHR35333">
    <property type="entry name" value="BETA-LACTAMASE"/>
    <property type="match status" value="1"/>
</dbReference>